<sequence>MSDPGAKRQRLDSIGRFSPASPPFDVAAKASGQTTKTPIHPRTPTSPPYSSMNSQSNGGFAMTSTAASSDKSPQSSVSMSHTLSQSATSASIPHPFPTPASTAGVLSSTNVDSDGDAMMEDSTEDEAVRLGDHRRSNHKRQGESLYTKDGRLKASAGICGSQLFKAPQMKHEISRPHGSQNLFKLYSLESLASSVARNDPVTGEKINKLRKSYEGHIKHLQIAGKPKATKMDRVFLDPLFIPADDWHVLKVQGKEIDKALNPEQTALAPDFGRILDGAFAGMAPGALPAADAAKYRAYIGTDDAVKPKPQDAPTQRTTPFASSAPTPSNLTAHRGPSRPERAGSKRHYTDAAFQGYGEGYGDEYADSTGGEDNTQGNMAKRRKLQFERTSHSVEVGGARR</sequence>
<organism evidence="11 12">
    <name type="scientific">Neocucurbitaria cava</name>
    <dbReference type="NCBI Taxonomy" id="798079"/>
    <lineage>
        <taxon>Eukaryota</taxon>
        <taxon>Fungi</taxon>
        <taxon>Dikarya</taxon>
        <taxon>Ascomycota</taxon>
        <taxon>Pezizomycotina</taxon>
        <taxon>Dothideomycetes</taxon>
        <taxon>Pleosporomycetidae</taxon>
        <taxon>Pleosporales</taxon>
        <taxon>Pleosporineae</taxon>
        <taxon>Cucurbitariaceae</taxon>
        <taxon>Neocucurbitaria</taxon>
    </lineage>
</organism>
<feature type="compositionally biased region" description="Polar residues" evidence="10">
    <location>
        <begin position="312"/>
        <end position="331"/>
    </location>
</feature>
<keyword evidence="4 9" id="KW-0805">Transcription regulation</keyword>
<dbReference type="InterPro" id="IPR013942">
    <property type="entry name" value="Mediator_Med19_fun"/>
</dbReference>
<keyword evidence="5 9" id="KW-0010">Activator</keyword>
<dbReference type="AlphaFoldDB" id="A0A9W8Y5B4"/>
<evidence type="ECO:0000256" key="2">
    <source>
        <dbReference type="ARBA" id="ARBA00009259"/>
    </source>
</evidence>
<feature type="compositionally biased region" description="Basic and acidic residues" evidence="10">
    <location>
        <begin position="1"/>
        <end position="13"/>
    </location>
</feature>
<evidence type="ECO:0000256" key="9">
    <source>
        <dbReference type="RuleBase" id="RU364151"/>
    </source>
</evidence>
<dbReference type="EMBL" id="JAPEUY010000012">
    <property type="protein sequence ID" value="KAJ4367491.1"/>
    <property type="molecule type" value="Genomic_DNA"/>
</dbReference>
<comment type="subunit">
    <text evidence="9">Component of the Mediator complex.</text>
</comment>
<dbReference type="GO" id="GO:0003712">
    <property type="term" value="F:transcription coregulator activity"/>
    <property type="evidence" value="ECO:0007669"/>
    <property type="project" value="InterPro"/>
</dbReference>
<dbReference type="GO" id="GO:0016592">
    <property type="term" value="C:mediator complex"/>
    <property type="evidence" value="ECO:0007669"/>
    <property type="project" value="InterPro"/>
</dbReference>
<feature type="region of interest" description="Disordered" evidence="10">
    <location>
        <begin position="303"/>
        <end position="400"/>
    </location>
</feature>
<keyword evidence="12" id="KW-1185">Reference proteome</keyword>
<comment type="subcellular location">
    <subcellularLocation>
        <location evidence="1 9">Nucleus</location>
    </subcellularLocation>
</comment>
<evidence type="ECO:0000256" key="4">
    <source>
        <dbReference type="ARBA" id="ARBA00023015"/>
    </source>
</evidence>
<comment type="function">
    <text evidence="9">Component of the Mediator complex, a coactivator involved in the regulated transcription of nearly all RNA polymerase II-dependent genes. Mediator functions as a bridge to convey information from gene-specific regulatory proteins to the basal RNA polymerase II transcription machinery. Mediator is recruited to promoters by direct interactions with regulatory proteins and serves as a scaffold for the assembly of a functional preinitiation complex with RNA polymerase II and the general transcription factors.</text>
</comment>
<evidence type="ECO:0000256" key="1">
    <source>
        <dbReference type="ARBA" id="ARBA00004123"/>
    </source>
</evidence>
<name>A0A9W8Y5B4_9PLEO</name>
<reference evidence="11" key="1">
    <citation type="submission" date="2022-10" db="EMBL/GenBank/DDBJ databases">
        <title>Tapping the CABI collections for fungal endophytes: first genome assemblies for Collariella, Neodidymelliopsis, Ascochyta clinopodiicola, Didymella pomorum, Didymosphaeria variabile, Neocosmospora piperis and Neocucurbitaria cava.</title>
        <authorList>
            <person name="Hill R."/>
        </authorList>
    </citation>
    <scope>NUCLEOTIDE SEQUENCE</scope>
    <source>
        <strain evidence="11">IMI 356814</strain>
    </source>
</reference>
<comment type="similarity">
    <text evidence="2 9">Belongs to the Mediator complex subunit 19 family.</text>
</comment>
<dbReference type="Pfam" id="PF08633">
    <property type="entry name" value="Rox3"/>
    <property type="match status" value="1"/>
</dbReference>
<evidence type="ECO:0000256" key="6">
    <source>
        <dbReference type="ARBA" id="ARBA00023163"/>
    </source>
</evidence>
<feature type="compositionally biased region" description="Polar residues" evidence="10">
    <location>
        <begin position="48"/>
        <end position="91"/>
    </location>
</feature>
<feature type="compositionally biased region" description="Polar residues" evidence="10">
    <location>
        <begin position="99"/>
        <end position="112"/>
    </location>
</feature>
<feature type="compositionally biased region" description="Basic and acidic residues" evidence="10">
    <location>
        <begin position="337"/>
        <end position="349"/>
    </location>
</feature>
<evidence type="ECO:0000256" key="3">
    <source>
        <dbReference type="ARBA" id="ARBA00019615"/>
    </source>
</evidence>
<evidence type="ECO:0000256" key="5">
    <source>
        <dbReference type="ARBA" id="ARBA00023159"/>
    </source>
</evidence>
<protein>
    <recommendedName>
        <fullName evidence="3 9">Mediator of RNA polymerase II transcription subunit 19</fullName>
    </recommendedName>
    <alternativeName>
        <fullName evidence="8 9">Mediator complex subunit 19</fullName>
    </alternativeName>
</protein>
<evidence type="ECO:0000256" key="7">
    <source>
        <dbReference type="ARBA" id="ARBA00023242"/>
    </source>
</evidence>
<comment type="caution">
    <text evidence="11">The sequence shown here is derived from an EMBL/GenBank/DDBJ whole genome shotgun (WGS) entry which is preliminary data.</text>
</comment>
<evidence type="ECO:0000256" key="8">
    <source>
        <dbReference type="ARBA" id="ARBA00032018"/>
    </source>
</evidence>
<gene>
    <name evidence="9" type="primary">MED19</name>
    <name evidence="11" type="ORF">N0V83_007074</name>
</gene>
<dbReference type="Proteomes" id="UP001140560">
    <property type="component" value="Unassembled WGS sequence"/>
</dbReference>
<dbReference type="OrthoDB" id="2160599at2759"/>
<evidence type="ECO:0000256" key="10">
    <source>
        <dbReference type="SAM" id="MobiDB-lite"/>
    </source>
</evidence>
<keyword evidence="6 9" id="KW-0804">Transcription</keyword>
<keyword evidence="7 9" id="KW-0539">Nucleus</keyword>
<feature type="compositionally biased region" description="Acidic residues" evidence="10">
    <location>
        <begin position="113"/>
        <end position="122"/>
    </location>
</feature>
<accession>A0A9W8Y5B4</accession>
<evidence type="ECO:0000313" key="11">
    <source>
        <dbReference type="EMBL" id="KAJ4367491.1"/>
    </source>
</evidence>
<feature type="region of interest" description="Disordered" evidence="10">
    <location>
        <begin position="1"/>
        <end position="122"/>
    </location>
</feature>
<dbReference type="GO" id="GO:0006357">
    <property type="term" value="P:regulation of transcription by RNA polymerase II"/>
    <property type="evidence" value="ECO:0007669"/>
    <property type="project" value="InterPro"/>
</dbReference>
<evidence type="ECO:0000313" key="12">
    <source>
        <dbReference type="Proteomes" id="UP001140560"/>
    </source>
</evidence>
<proteinExistence type="inferred from homology"/>